<dbReference type="GeneID" id="25980825"/>
<evidence type="ECO:0000313" key="6">
    <source>
        <dbReference type="EMBL" id="EFX00295.1"/>
    </source>
</evidence>
<keyword evidence="2 5" id="KW-0812">Transmembrane</keyword>
<sequence>MEHREGTTKVCSGAQTKKVHNADLFSALQETKIKATSRDSLRLYSSLMTSVLAMSHFQDMFHSGMTGSKVSIIFSLHTVGAMVMSPGAAILSDRFGRRVAMFCGEWVIIIGMVVAATSGQLEVLMISVFGQFSGNGLGYFNTVIFANLGVTAVAQQLGYNLLNAVLSALGAVATVAVTDRTPRRRVLVVGTLVCAAALARNAGLSAVLAHQPQNIAPSYARAALARYLLFNIVSSFTYTPLQAVIPAEALETTTRANGLALSNVLVNAVGFINQFCGPITLGNIGYRYIYIFVGWDLVEALLWYLFGVESLGRTLEQLAWVYEQPNPVKASLRVDNVAVQDNGKVTETAVFPTAEKR</sequence>
<dbReference type="Gene3D" id="1.20.1250.20">
    <property type="entry name" value="MFS general substrate transporter like domains"/>
    <property type="match status" value="2"/>
</dbReference>
<dbReference type="PANTHER" id="PTHR48022:SF36">
    <property type="entry name" value="LACTOSE PERMEASE, PUTATIVE (AFU_ORTHOLOGUE AFUA_1G17310)-RELATED"/>
    <property type="match status" value="1"/>
</dbReference>
<dbReference type="SUPFAM" id="SSF103473">
    <property type="entry name" value="MFS general substrate transporter"/>
    <property type="match status" value="2"/>
</dbReference>
<proteinExistence type="predicted"/>
<feature type="transmembrane region" description="Helical" evidence="5">
    <location>
        <begin position="41"/>
        <end position="58"/>
    </location>
</feature>
<feature type="transmembrane region" description="Helical" evidence="5">
    <location>
        <begin position="161"/>
        <end position="178"/>
    </location>
</feature>
<dbReference type="GO" id="GO:0016020">
    <property type="term" value="C:membrane"/>
    <property type="evidence" value="ECO:0007669"/>
    <property type="project" value="UniProtKB-SubCell"/>
</dbReference>
<dbReference type="eggNOG" id="KOG0254">
    <property type="taxonomic scope" value="Eukaryota"/>
</dbReference>
<keyword evidence="3 5" id="KW-1133">Transmembrane helix</keyword>
<comment type="subcellular location">
    <subcellularLocation>
        <location evidence="1">Membrane</location>
        <topology evidence="1">Multi-pass membrane protein</topology>
    </subcellularLocation>
</comment>
<evidence type="ECO:0000256" key="3">
    <source>
        <dbReference type="ARBA" id="ARBA00022989"/>
    </source>
</evidence>
<feature type="transmembrane region" description="Helical" evidence="5">
    <location>
        <begin position="70"/>
        <end position="92"/>
    </location>
</feature>
<dbReference type="InterPro" id="IPR050360">
    <property type="entry name" value="MFS_Sugar_Transporters"/>
</dbReference>
<dbReference type="Pfam" id="PF00083">
    <property type="entry name" value="Sugar_tr"/>
    <property type="match status" value="1"/>
</dbReference>
<dbReference type="EMBL" id="GL629801">
    <property type="protein sequence ID" value="EFX00295.1"/>
    <property type="molecule type" value="Genomic_DNA"/>
</dbReference>
<evidence type="ECO:0000256" key="1">
    <source>
        <dbReference type="ARBA" id="ARBA00004141"/>
    </source>
</evidence>
<dbReference type="AlphaFoldDB" id="F0XPJ3"/>
<evidence type="ECO:0000256" key="2">
    <source>
        <dbReference type="ARBA" id="ARBA00022692"/>
    </source>
</evidence>
<feature type="transmembrane region" description="Helical" evidence="5">
    <location>
        <begin position="137"/>
        <end position="154"/>
    </location>
</feature>
<dbReference type="InParanoid" id="F0XPJ3"/>
<feature type="transmembrane region" description="Helical" evidence="5">
    <location>
        <begin position="257"/>
        <end position="276"/>
    </location>
</feature>
<dbReference type="Proteomes" id="UP000007796">
    <property type="component" value="Unassembled WGS sequence"/>
</dbReference>
<reference evidence="6 7" key="1">
    <citation type="journal article" date="2011" name="Proc. Natl. Acad. Sci. U.S.A.">
        <title>Genome and transcriptome analyses of the mountain pine beetle-fungal symbiont Grosmannia clavigera, a lodgepole pine pathogen.</title>
        <authorList>
            <person name="DiGuistini S."/>
            <person name="Wang Y."/>
            <person name="Liao N.Y."/>
            <person name="Taylor G."/>
            <person name="Tanguay P."/>
            <person name="Feau N."/>
            <person name="Henrissat B."/>
            <person name="Chan S.K."/>
            <person name="Hesse-Orce U."/>
            <person name="Alamouti S.M."/>
            <person name="Tsui C.K.M."/>
            <person name="Docking R.T."/>
            <person name="Levasseur A."/>
            <person name="Haridas S."/>
            <person name="Robertson G."/>
            <person name="Birol I."/>
            <person name="Holt R.A."/>
            <person name="Marra M.A."/>
            <person name="Hamelin R.C."/>
            <person name="Hirst M."/>
            <person name="Jones S.J.M."/>
            <person name="Bohlmann J."/>
            <person name="Breuil C."/>
        </authorList>
    </citation>
    <scope>NUCLEOTIDE SEQUENCE [LARGE SCALE GENOMIC DNA]</scope>
    <source>
        <strain evidence="7">kw1407 / UAMH 11150</strain>
    </source>
</reference>
<dbReference type="GO" id="GO:0005351">
    <property type="term" value="F:carbohydrate:proton symporter activity"/>
    <property type="evidence" value="ECO:0007669"/>
    <property type="project" value="TreeGrafter"/>
</dbReference>
<dbReference type="InterPro" id="IPR005828">
    <property type="entry name" value="MFS_sugar_transport-like"/>
</dbReference>
<dbReference type="PANTHER" id="PTHR48022">
    <property type="entry name" value="PLASTIDIC GLUCOSE TRANSPORTER 4"/>
    <property type="match status" value="1"/>
</dbReference>
<dbReference type="RefSeq" id="XP_014169777.1">
    <property type="nucleotide sequence ID" value="XM_014314302.1"/>
</dbReference>
<organism evidence="7">
    <name type="scientific">Grosmannia clavigera (strain kw1407 / UAMH 11150)</name>
    <name type="common">Blue stain fungus</name>
    <name type="synonym">Graphiocladiella clavigera</name>
    <dbReference type="NCBI Taxonomy" id="655863"/>
    <lineage>
        <taxon>Eukaryota</taxon>
        <taxon>Fungi</taxon>
        <taxon>Dikarya</taxon>
        <taxon>Ascomycota</taxon>
        <taxon>Pezizomycotina</taxon>
        <taxon>Sordariomycetes</taxon>
        <taxon>Sordariomycetidae</taxon>
        <taxon>Ophiostomatales</taxon>
        <taxon>Ophiostomataceae</taxon>
        <taxon>Leptographium</taxon>
    </lineage>
</organism>
<gene>
    <name evidence="6" type="ORF">CMQ_7297</name>
</gene>
<feature type="transmembrane region" description="Helical" evidence="5">
    <location>
        <begin position="184"/>
        <end position="203"/>
    </location>
</feature>
<evidence type="ECO:0000256" key="4">
    <source>
        <dbReference type="ARBA" id="ARBA00023136"/>
    </source>
</evidence>
<name>F0XPJ3_GROCL</name>
<keyword evidence="7" id="KW-1185">Reference proteome</keyword>
<protein>
    <submittedName>
        <fullName evidence="6">Major facilitator superfamily transporter lactose</fullName>
    </submittedName>
</protein>
<feature type="transmembrane region" description="Helical" evidence="5">
    <location>
        <begin position="288"/>
        <end position="306"/>
    </location>
</feature>
<dbReference type="OrthoDB" id="6133115at2759"/>
<keyword evidence="4 5" id="KW-0472">Membrane</keyword>
<feature type="transmembrane region" description="Helical" evidence="5">
    <location>
        <begin position="224"/>
        <end position="245"/>
    </location>
</feature>
<feature type="transmembrane region" description="Helical" evidence="5">
    <location>
        <begin position="99"/>
        <end position="117"/>
    </location>
</feature>
<evidence type="ECO:0000313" key="7">
    <source>
        <dbReference type="Proteomes" id="UP000007796"/>
    </source>
</evidence>
<dbReference type="HOGENOM" id="CLU_776236_0_0_1"/>
<accession>F0XPJ3</accession>
<dbReference type="STRING" id="655863.F0XPJ3"/>
<dbReference type="InterPro" id="IPR036259">
    <property type="entry name" value="MFS_trans_sf"/>
</dbReference>
<evidence type="ECO:0000256" key="5">
    <source>
        <dbReference type="SAM" id="Phobius"/>
    </source>
</evidence>